<organism evidence="1 2">
    <name type="scientific">Candidatus Promineifilum breve</name>
    <dbReference type="NCBI Taxonomy" id="1806508"/>
    <lineage>
        <taxon>Bacteria</taxon>
        <taxon>Bacillati</taxon>
        <taxon>Chloroflexota</taxon>
        <taxon>Ardenticatenia</taxon>
        <taxon>Candidatus Promineifilales</taxon>
        <taxon>Candidatus Promineifilaceae</taxon>
        <taxon>Candidatus Promineifilum</taxon>
    </lineage>
</organism>
<name>A0A160T9T3_9CHLR</name>
<dbReference type="AlphaFoldDB" id="A0A160T9T3"/>
<gene>
    <name evidence="1" type="ORF">CFX0092_B0521</name>
</gene>
<keyword evidence="2" id="KW-1185">Reference proteome</keyword>
<evidence type="ECO:0000313" key="1">
    <source>
        <dbReference type="EMBL" id="CUS06055.1"/>
    </source>
</evidence>
<protein>
    <submittedName>
        <fullName evidence="1">Uncharacterized protein</fullName>
    </submittedName>
</protein>
<dbReference type="Proteomes" id="UP000215027">
    <property type="component" value="Chromosome II"/>
</dbReference>
<dbReference type="KEGG" id="pbf:CFX0092_B0521"/>
<proteinExistence type="predicted"/>
<dbReference type="EMBL" id="LN890656">
    <property type="protein sequence ID" value="CUS06055.1"/>
    <property type="molecule type" value="Genomic_DNA"/>
</dbReference>
<evidence type="ECO:0000313" key="2">
    <source>
        <dbReference type="Proteomes" id="UP000215027"/>
    </source>
</evidence>
<reference evidence="1" key="1">
    <citation type="submission" date="2016-01" db="EMBL/GenBank/DDBJ databases">
        <authorList>
            <person name="Mcilroy J.S."/>
            <person name="Karst M S."/>
            <person name="Albertsen M."/>
        </authorList>
    </citation>
    <scope>NUCLEOTIDE SEQUENCE</scope>
    <source>
        <strain evidence="1">Cfx-K</strain>
    </source>
</reference>
<accession>A0A160T9T3</accession>
<sequence length="70" mass="7861">MKTAVSSLGKPVEASHVAPSQAYCPKCGGAVTLRVRRLMANSGNSYYWRHLDDDHPCDRQKPFMRLRPAM</sequence>